<organism evidence="2 3">
    <name type="scientific">Homarus americanus</name>
    <name type="common">American lobster</name>
    <dbReference type="NCBI Taxonomy" id="6706"/>
    <lineage>
        <taxon>Eukaryota</taxon>
        <taxon>Metazoa</taxon>
        <taxon>Ecdysozoa</taxon>
        <taxon>Arthropoda</taxon>
        <taxon>Crustacea</taxon>
        <taxon>Multicrustacea</taxon>
        <taxon>Malacostraca</taxon>
        <taxon>Eumalacostraca</taxon>
        <taxon>Eucarida</taxon>
        <taxon>Decapoda</taxon>
        <taxon>Pleocyemata</taxon>
        <taxon>Astacidea</taxon>
        <taxon>Nephropoidea</taxon>
        <taxon>Nephropidae</taxon>
        <taxon>Homarus</taxon>
    </lineage>
</organism>
<feature type="transmembrane region" description="Helical" evidence="1">
    <location>
        <begin position="143"/>
        <end position="163"/>
    </location>
</feature>
<keyword evidence="1" id="KW-0472">Membrane</keyword>
<evidence type="ECO:0000313" key="3">
    <source>
        <dbReference type="Proteomes" id="UP000747542"/>
    </source>
</evidence>
<comment type="caution">
    <text evidence="2">The sequence shown here is derived from an EMBL/GenBank/DDBJ whole genome shotgun (WGS) entry which is preliminary data.</text>
</comment>
<protein>
    <submittedName>
        <fullName evidence="2">Uncharacterized protein</fullName>
    </submittedName>
</protein>
<keyword evidence="1" id="KW-1133">Transmembrane helix</keyword>
<feature type="transmembrane region" description="Helical" evidence="1">
    <location>
        <begin position="84"/>
        <end position="104"/>
    </location>
</feature>
<proteinExistence type="predicted"/>
<reference evidence="2" key="1">
    <citation type="journal article" date="2021" name="Sci. Adv.">
        <title>The American lobster genome reveals insights on longevity, neural, and immune adaptations.</title>
        <authorList>
            <person name="Polinski J.M."/>
            <person name="Zimin A.V."/>
            <person name="Clark K.F."/>
            <person name="Kohn A.B."/>
            <person name="Sadowski N."/>
            <person name="Timp W."/>
            <person name="Ptitsyn A."/>
            <person name="Khanna P."/>
            <person name="Romanova D.Y."/>
            <person name="Williams P."/>
            <person name="Greenwood S.J."/>
            <person name="Moroz L.L."/>
            <person name="Walt D.R."/>
            <person name="Bodnar A.G."/>
        </authorList>
    </citation>
    <scope>NUCLEOTIDE SEQUENCE</scope>
    <source>
        <strain evidence="2">GMGI-L3</strain>
    </source>
</reference>
<feature type="transmembrane region" description="Helical" evidence="1">
    <location>
        <begin position="52"/>
        <end position="72"/>
    </location>
</feature>
<sequence>MNRSAGASYYNHPTSDECLLQRLPPEMSCGGWKRGRPRLAVMNPGCPARSRALIVASMEIILLILFLIFLAYRKLFSQHEGPLLEFVALTLSTVVHLALSLLLVHAARQGRDGLVWAWVGVRVVLVATDLAMVMVEGASGRGFTYATCILAFCFVSVINIAVVRSFAIRHLQPVDLSGSSDKNLKGGRKALPPGRFL</sequence>
<accession>A0A8J5N8P8</accession>
<gene>
    <name evidence="2" type="ORF">Hamer_G001217</name>
</gene>
<feature type="transmembrane region" description="Helical" evidence="1">
    <location>
        <begin position="116"/>
        <end position="137"/>
    </location>
</feature>
<evidence type="ECO:0000313" key="2">
    <source>
        <dbReference type="EMBL" id="KAG7175197.1"/>
    </source>
</evidence>
<dbReference type="AlphaFoldDB" id="A0A8J5N8P8"/>
<name>A0A8J5N8P8_HOMAM</name>
<evidence type="ECO:0000256" key="1">
    <source>
        <dbReference type="SAM" id="Phobius"/>
    </source>
</evidence>
<dbReference type="EMBL" id="JAHLQT010006108">
    <property type="protein sequence ID" value="KAG7175197.1"/>
    <property type="molecule type" value="Genomic_DNA"/>
</dbReference>
<keyword evidence="1" id="KW-0812">Transmembrane</keyword>
<dbReference type="Proteomes" id="UP000747542">
    <property type="component" value="Unassembled WGS sequence"/>
</dbReference>
<keyword evidence="3" id="KW-1185">Reference proteome</keyword>